<proteinExistence type="predicted"/>
<sequence length="134" mass="15702">MVSEIRSQSYLFIKNCYESFFECEHAVNVRQHRVGETDESAIYRINDDLEYLVEIYEWSGSNWEPYVANDIQLQATVGVVQKVAEDVDDRRKKQVKKHAISITHERMKVKSLKTMSQRMVLTQEELIIETGSLE</sequence>
<name>A0ACB9F4B0_CICIN</name>
<organism evidence="1 2">
    <name type="scientific">Cichorium intybus</name>
    <name type="common">Chicory</name>
    <dbReference type="NCBI Taxonomy" id="13427"/>
    <lineage>
        <taxon>Eukaryota</taxon>
        <taxon>Viridiplantae</taxon>
        <taxon>Streptophyta</taxon>
        <taxon>Embryophyta</taxon>
        <taxon>Tracheophyta</taxon>
        <taxon>Spermatophyta</taxon>
        <taxon>Magnoliopsida</taxon>
        <taxon>eudicotyledons</taxon>
        <taxon>Gunneridae</taxon>
        <taxon>Pentapetalae</taxon>
        <taxon>asterids</taxon>
        <taxon>campanulids</taxon>
        <taxon>Asterales</taxon>
        <taxon>Asteraceae</taxon>
        <taxon>Cichorioideae</taxon>
        <taxon>Cichorieae</taxon>
        <taxon>Cichoriinae</taxon>
        <taxon>Cichorium</taxon>
    </lineage>
</organism>
<comment type="caution">
    <text evidence="1">The sequence shown here is derived from an EMBL/GenBank/DDBJ whole genome shotgun (WGS) entry which is preliminary data.</text>
</comment>
<gene>
    <name evidence="1" type="ORF">L2E82_15994</name>
</gene>
<reference evidence="1 2" key="2">
    <citation type="journal article" date="2022" name="Mol. Ecol. Resour.">
        <title>The genomes of chicory, endive, great burdock and yacon provide insights into Asteraceae paleo-polyploidization history and plant inulin production.</title>
        <authorList>
            <person name="Fan W."/>
            <person name="Wang S."/>
            <person name="Wang H."/>
            <person name="Wang A."/>
            <person name="Jiang F."/>
            <person name="Liu H."/>
            <person name="Zhao H."/>
            <person name="Xu D."/>
            <person name="Zhang Y."/>
        </authorList>
    </citation>
    <scope>NUCLEOTIDE SEQUENCE [LARGE SCALE GENOMIC DNA]</scope>
    <source>
        <strain evidence="2">cv. Punajuju</strain>
        <tissue evidence="1">Leaves</tissue>
    </source>
</reference>
<dbReference type="Proteomes" id="UP001055811">
    <property type="component" value="Linkage Group LG03"/>
</dbReference>
<protein>
    <submittedName>
        <fullName evidence="1">Uncharacterized protein</fullName>
    </submittedName>
</protein>
<dbReference type="EMBL" id="CM042011">
    <property type="protein sequence ID" value="KAI3765947.1"/>
    <property type="molecule type" value="Genomic_DNA"/>
</dbReference>
<keyword evidence="2" id="KW-1185">Reference proteome</keyword>
<accession>A0ACB9F4B0</accession>
<evidence type="ECO:0000313" key="1">
    <source>
        <dbReference type="EMBL" id="KAI3765947.1"/>
    </source>
</evidence>
<evidence type="ECO:0000313" key="2">
    <source>
        <dbReference type="Proteomes" id="UP001055811"/>
    </source>
</evidence>
<reference evidence="2" key="1">
    <citation type="journal article" date="2022" name="Mol. Ecol. Resour.">
        <title>The genomes of chicory, endive, great burdock and yacon provide insights into Asteraceae palaeo-polyploidization history and plant inulin production.</title>
        <authorList>
            <person name="Fan W."/>
            <person name="Wang S."/>
            <person name="Wang H."/>
            <person name="Wang A."/>
            <person name="Jiang F."/>
            <person name="Liu H."/>
            <person name="Zhao H."/>
            <person name="Xu D."/>
            <person name="Zhang Y."/>
        </authorList>
    </citation>
    <scope>NUCLEOTIDE SEQUENCE [LARGE SCALE GENOMIC DNA]</scope>
    <source>
        <strain evidence="2">cv. Punajuju</strain>
    </source>
</reference>